<reference evidence="2 3" key="1">
    <citation type="journal article" date="2017" name="Int J Environ Stud">
        <title>Does the Miocene-Pliocene relict legume Oxytropis triphylla form nitrogen-fixing nodules with a combination of bacterial strains?</title>
        <authorList>
            <person name="Safronova V."/>
            <person name="Belimov A."/>
            <person name="Sazanova A."/>
            <person name="Kuznetsova I."/>
            <person name="Popova J."/>
            <person name="Andronov E."/>
            <person name="Verkhozina A."/>
            <person name="Tikhonovich I."/>
        </authorList>
    </citation>
    <scope>NUCLEOTIDE SEQUENCE [LARGE SCALE GENOMIC DNA]</scope>
    <source>
        <strain evidence="2 3">Tri-38</strain>
    </source>
</reference>
<dbReference type="RefSeq" id="WP_100022273.1">
    <property type="nucleotide sequence ID" value="NZ_MZMT01000022.1"/>
</dbReference>
<feature type="transmembrane region" description="Helical" evidence="1">
    <location>
        <begin position="43"/>
        <end position="67"/>
    </location>
</feature>
<evidence type="ECO:0000313" key="2">
    <source>
        <dbReference type="EMBL" id="PIO45254.1"/>
    </source>
</evidence>
<accession>A0A2N9W0I6</accession>
<evidence type="ECO:0000256" key="1">
    <source>
        <dbReference type="SAM" id="Phobius"/>
    </source>
</evidence>
<keyword evidence="3" id="KW-1185">Reference proteome</keyword>
<comment type="caution">
    <text evidence="2">The sequence shown here is derived from an EMBL/GenBank/DDBJ whole genome shotgun (WGS) entry which is preliminary data.</text>
</comment>
<dbReference type="AlphaFoldDB" id="A0A2N9W0I6"/>
<proteinExistence type="predicted"/>
<protein>
    <submittedName>
        <fullName evidence="2">Uncharacterized protein</fullName>
    </submittedName>
</protein>
<keyword evidence="1" id="KW-1133">Transmembrane helix</keyword>
<organism evidence="2 3">
    <name type="scientific">Phyllobacterium zundukense</name>
    <dbReference type="NCBI Taxonomy" id="1867719"/>
    <lineage>
        <taxon>Bacteria</taxon>
        <taxon>Pseudomonadati</taxon>
        <taxon>Pseudomonadota</taxon>
        <taxon>Alphaproteobacteria</taxon>
        <taxon>Hyphomicrobiales</taxon>
        <taxon>Phyllobacteriaceae</taxon>
        <taxon>Phyllobacterium</taxon>
    </lineage>
</organism>
<dbReference type="Proteomes" id="UP000232163">
    <property type="component" value="Unassembled WGS sequence"/>
</dbReference>
<sequence>MSNALQVIGSLPVRFGWMSDAIYLELLLRSSTVGDKEHLLNTLIWLVGAVVIVLFILFFVTTILFNVEAMSAGWDRRSPAISLAKIGNRKNSLVRPAIMSG</sequence>
<dbReference type="EMBL" id="MZMT01000022">
    <property type="protein sequence ID" value="PIO45254.1"/>
    <property type="molecule type" value="Genomic_DNA"/>
</dbReference>
<gene>
    <name evidence="2" type="ORF">B5P45_08610</name>
</gene>
<evidence type="ECO:0000313" key="3">
    <source>
        <dbReference type="Proteomes" id="UP000232163"/>
    </source>
</evidence>
<keyword evidence="1" id="KW-0812">Transmembrane</keyword>
<keyword evidence="1" id="KW-0472">Membrane</keyword>
<name>A0A2N9W0I6_9HYPH</name>